<keyword evidence="3" id="KW-0012">Acyltransferase</keyword>
<evidence type="ECO:0000313" key="4">
    <source>
        <dbReference type="Proteomes" id="UP000035368"/>
    </source>
</evidence>
<gene>
    <name evidence="3" type="ORF">CEPID_11485</name>
</gene>
<organism evidence="3 4">
    <name type="scientific">Corynebacterium epidermidicanis</name>
    <dbReference type="NCBI Taxonomy" id="1050174"/>
    <lineage>
        <taxon>Bacteria</taxon>
        <taxon>Bacillati</taxon>
        <taxon>Actinomycetota</taxon>
        <taxon>Actinomycetes</taxon>
        <taxon>Mycobacteriales</taxon>
        <taxon>Corynebacteriaceae</taxon>
        <taxon>Corynebacterium</taxon>
    </lineage>
</organism>
<feature type="transmembrane region" description="Helical" evidence="1">
    <location>
        <begin position="137"/>
        <end position="158"/>
    </location>
</feature>
<dbReference type="Pfam" id="PF01757">
    <property type="entry name" value="Acyl_transf_3"/>
    <property type="match status" value="1"/>
</dbReference>
<feature type="transmembrane region" description="Helical" evidence="1">
    <location>
        <begin position="85"/>
        <end position="104"/>
    </location>
</feature>
<feature type="transmembrane region" description="Helical" evidence="1">
    <location>
        <begin position="266"/>
        <end position="286"/>
    </location>
</feature>
<feature type="transmembrane region" description="Helical" evidence="1">
    <location>
        <begin position="44"/>
        <end position="64"/>
    </location>
</feature>
<feature type="transmembrane region" description="Helical" evidence="1">
    <location>
        <begin position="331"/>
        <end position="355"/>
    </location>
</feature>
<dbReference type="AlphaFoldDB" id="A0A0G3GUE3"/>
<keyword evidence="1" id="KW-0472">Membrane</keyword>
<keyword evidence="1" id="KW-1133">Transmembrane helix</keyword>
<dbReference type="PANTHER" id="PTHR23028:SF53">
    <property type="entry name" value="ACYL_TRANSF_3 DOMAIN-CONTAINING PROTEIN"/>
    <property type="match status" value="1"/>
</dbReference>
<dbReference type="STRING" id="1050174.CEPID_11485"/>
<keyword evidence="3" id="KW-0808">Transferase</keyword>
<feature type="transmembrane region" description="Helical" evidence="1">
    <location>
        <begin position="203"/>
        <end position="219"/>
    </location>
</feature>
<accession>A0A0G3GUE3</accession>
<proteinExistence type="predicted"/>
<name>A0A0G3GUE3_9CORY</name>
<dbReference type="Proteomes" id="UP000035368">
    <property type="component" value="Chromosome"/>
</dbReference>
<feature type="transmembrane region" description="Helical" evidence="1">
    <location>
        <begin position="170"/>
        <end position="191"/>
    </location>
</feature>
<feature type="domain" description="Acyltransferase 3" evidence="2">
    <location>
        <begin position="17"/>
        <end position="350"/>
    </location>
</feature>
<dbReference type="PANTHER" id="PTHR23028">
    <property type="entry name" value="ACETYLTRANSFERASE"/>
    <property type="match status" value="1"/>
</dbReference>
<feature type="transmembrane region" description="Helical" evidence="1">
    <location>
        <begin position="12"/>
        <end position="32"/>
    </location>
</feature>
<evidence type="ECO:0000256" key="1">
    <source>
        <dbReference type="SAM" id="Phobius"/>
    </source>
</evidence>
<keyword evidence="4" id="KW-1185">Reference proteome</keyword>
<dbReference type="InterPro" id="IPR050879">
    <property type="entry name" value="Acyltransferase_3"/>
</dbReference>
<reference evidence="3 4" key="1">
    <citation type="submission" date="2015-05" db="EMBL/GenBank/DDBJ databases">
        <title>Complete genome sequence of Corynebacterium epidermidicanis DSM 45586, isolated from the skin of a dog suffering from pruritus.</title>
        <authorList>
            <person name="Ruckert C."/>
            <person name="Albersmeier A."/>
            <person name="Winkler A."/>
            <person name="Tauch A."/>
        </authorList>
    </citation>
    <scope>NUCLEOTIDE SEQUENCE [LARGE SCALE GENOMIC DNA]</scope>
    <source>
        <strain evidence="3 4">DSM 45586</strain>
    </source>
</reference>
<feature type="transmembrane region" description="Helical" evidence="1">
    <location>
        <begin position="307"/>
        <end position="325"/>
    </location>
</feature>
<dbReference type="GO" id="GO:0016747">
    <property type="term" value="F:acyltransferase activity, transferring groups other than amino-acyl groups"/>
    <property type="evidence" value="ECO:0007669"/>
    <property type="project" value="InterPro"/>
</dbReference>
<keyword evidence="1" id="KW-0812">Transmembrane</keyword>
<dbReference type="EMBL" id="CP011541">
    <property type="protein sequence ID" value="AKK04125.1"/>
    <property type="molecule type" value="Genomic_DNA"/>
</dbReference>
<dbReference type="InterPro" id="IPR002656">
    <property type="entry name" value="Acyl_transf_3_dom"/>
</dbReference>
<dbReference type="GO" id="GO:0009103">
    <property type="term" value="P:lipopolysaccharide biosynthetic process"/>
    <property type="evidence" value="ECO:0007669"/>
    <property type="project" value="TreeGrafter"/>
</dbReference>
<dbReference type="KEGG" id="cei:CEPID_11485"/>
<dbReference type="GO" id="GO:0016020">
    <property type="term" value="C:membrane"/>
    <property type="evidence" value="ECO:0007669"/>
    <property type="project" value="TreeGrafter"/>
</dbReference>
<protein>
    <submittedName>
        <fullName evidence="3">Putative acyltransferase</fullName>
    </submittedName>
</protein>
<feature type="transmembrane region" description="Helical" evidence="1">
    <location>
        <begin position="231"/>
        <end position="254"/>
    </location>
</feature>
<evidence type="ECO:0000313" key="3">
    <source>
        <dbReference type="EMBL" id="AKK04125.1"/>
    </source>
</evidence>
<evidence type="ECO:0000259" key="2">
    <source>
        <dbReference type="Pfam" id="PF01757"/>
    </source>
</evidence>
<sequence>MDLPPAYATNRGFLAPLEGLRAVAALGIVLTHTAFQTGMPANSIFARFDFFVPVFFALSAFLLWRRHRFEFDGHGEALRRYATSRVVRILPAYLVLVIGVFLLLPEAFGATATQVVANLTLSQIYVPNALAPGLTHLWSLCVEVAFYVCLPLVAWACMRTGGAEQKPARRLGFIATLAVASLAWPFLPFVVASPAPGVPNLQIFPVSYACWFAVGLVAAEFEGKIRWSVPAWLRLVSWLLALVVAWIAAQAWFGPLGLIHPSPWEFVRRVLAGTLFAALVLVPYAWDTQQSRALSSPVMQALGRWSYGIFLWHLPVLTWMFPLLGRSPFSGGFWLISLLTVLATIPIAAASYEFVERPAAQWLKAKRRQRAH</sequence>